<accession>A0ABD0M020</accession>
<dbReference type="Proteomes" id="UP001519460">
    <property type="component" value="Unassembled WGS sequence"/>
</dbReference>
<evidence type="ECO:0000313" key="2">
    <source>
        <dbReference type="Proteomes" id="UP001519460"/>
    </source>
</evidence>
<organism evidence="1 2">
    <name type="scientific">Batillaria attramentaria</name>
    <dbReference type="NCBI Taxonomy" id="370345"/>
    <lineage>
        <taxon>Eukaryota</taxon>
        <taxon>Metazoa</taxon>
        <taxon>Spiralia</taxon>
        <taxon>Lophotrochozoa</taxon>
        <taxon>Mollusca</taxon>
        <taxon>Gastropoda</taxon>
        <taxon>Caenogastropoda</taxon>
        <taxon>Sorbeoconcha</taxon>
        <taxon>Cerithioidea</taxon>
        <taxon>Batillariidae</taxon>
        <taxon>Batillaria</taxon>
    </lineage>
</organism>
<gene>
    <name evidence="1" type="ORF">BaRGS_00003382</name>
</gene>
<dbReference type="EMBL" id="JACVVK020000011">
    <property type="protein sequence ID" value="KAK7505220.1"/>
    <property type="molecule type" value="Genomic_DNA"/>
</dbReference>
<name>A0ABD0M020_9CAEN</name>
<proteinExistence type="predicted"/>
<evidence type="ECO:0000313" key="1">
    <source>
        <dbReference type="EMBL" id="KAK7505220.1"/>
    </source>
</evidence>
<keyword evidence="2" id="KW-1185">Reference proteome</keyword>
<sequence length="107" mass="11894">MRYIVRSCSGYNEASPRKPFPLFTDAVCIPGLVLGQREQKVILEEVCSSPPPPLQPLAIVHQPTEHETPEAGLRSRRSGRRTRCRLVGGSTQENQIVRVLLSGVFQV</sequence>
<comment type="caution">
    <text evidence="1">The sequence shown here is derived from an EMBL/GenBank/DDBJ whole genome shotgun (WGS) entry which is preliminary data.</text>
</comment>
<protein>
    <submittedName>
        <fullName evidence="1">Uncharacterized protein</fullName>
    </submittedName>
</protein>
<dbReference type="AlphaFoldDB" id="A0ABD0M020"/>
<reference evidence="1 2" key="1">
    <citation type="journal article" date="2023" name="Sci. Data">
        <title>Genome assembly of the Korean intertidal mud-creeper Batillaria attramentaria.</title>
        <authorList>
            <person name="Patra A.K."/>
            <person name="Ho P.T."/>
            <person name="Jun S."/>
            <person name="Lee S.J."/>
            <person name="Kim Y."/>
            <person name="Won Y.J."/>
        </authorList>
    </citation>
    <scope>NUCLEOTIDE SEQUENCE [LARGE SCALE GENOMIC DNA]</scope>
    <source>
        <strain evidence="1">Wonlab-2016</strain>
    </source>
</reference>